<evidence type="ECO:0000313" key="3">
    <source>
        <dbReference type="Proteomes" id="UP000291022"/>
    </source>
</evidence>
<organism evidence="2 3">
    <name type="scientific">Ursus americanus</name>
    <name type="common">American black bear</name>
    <name type="synonym">Euarctos americanus</name>
    <dbReference type="NCBI Taxonomy" id="9643"/>
    <lineage>
        <taxon>Eukaryota</taxon>
        <taxon>Metazoa</taxon>
        <taxon>Chordata</taxon>
        <taxon>Craniata</taxon>
        <taxon>Vertebrata</taxon>
        <taxon>Euteleostomi</taxon>
        <taxon>Mammalia</taxon>
        <taxon>Eutheria</taxon>
        <taxon>Laurasiatheria</taxon>
        <taxon>Carnivora</taxon>
        <taxon>Caniformia</taxon>
        <taxon>Ursidae</taxon>
        <taxon>Ursus</taxon>
    </lineage>
</organism>
<evidence type="ECO:0000313" key="2">
    <source>
        <dbReference type="Ensembl" id="ENSUAMP00000010002.1"/>
    </source>
</evidence>
<reference evidence="2" key="3">
    <citation type="submission" date="2025-09" db="UniProtKB">
        <authorList>
            <consortium name="Ensembl"/>
        </authorList>
    </citation>
    <scope>IDENTIFICATION</scope>
</reference>
<feature type="compositionally biased region" description="Basic and acidic residues" evidence="1">
    <location>
        <begin position="110"/>
        <end position="127"/>
    </location>
</feature>
<reference evidence="2" key="2">
    <citation type="submission" date="2025-08" db="UniProtKB">
        <authorList>
            <consortium name="Ensembl"/>
        </authorList>
    </citation>
    <scope>IDENTIFICATION</scope>
</reference>
<dbReference type="Ensembl" id="ENSUAMT00000011246.1">
    <property type="protein sequence ID" value="ENSUAMP00000010002.1"/>
    <property type="gene ID" value="ENSUAMG00000008265.1"/>
</dbReference>
<proteinExistence type="predicted"/>
<sequence>MKEVEKYANHVHNLTEEREAFSHGCEKENKQFRHVVKELQPKQEVQIKEVEEMLYQEGLSEIALSSPNEQIAYLLVERRTLLRKLETGGPKPESQRHMTSALQKELAQSRNEDLEKEKTSQNRVERNAEQVAERLGVAQEETRRLTGALQGKEKEQRQLDSALEKAQLEIEKLKENDAVDLQKAREHNQRLDEEILALRNRVRSLDSEKKMLGEVVSCLI</sequence>
<reference evidence="3" key="1">
    <citation type="submission" date="2016-06" db="EMBL/GenBank/DDBJ databases">
        <title>De novo assembly and RNA-Seq shows season-dependent expression and editing in black bear kidneys.</title>
        <authorList>
            <person name="Korstanje R."/>
            <person name="Srivastava A."/>
            <person name="Sarsani V.K."/>
            <person name="Sheehan S.M."/>
            <person name="Seger R.L."/>
            <person name="Barter M.E."/>
            <person name="Lindqvist C."/>
            <person name="Brody L.C."/>
            <person name="Mullikin J.C."/>
        </authorList>
    </citation>
    <scope>NUCLEOTIDE SEQUENCE [LARGE SCALE GENOMIC DNA]</scope>
</reference>
<accession>A0A452QWA9</accession>
<dbReference type="STRING" id="9643.ENSUAMP00000010002"/>
<dbReference type="PANTHER" id="PTHR34479:SF1">
    <property type="entry name" value="COILED-COIL DOMAIN-CONTAINING PROTEIN 30"/>
    <property type="match status" value="1"/>
</dbReference>
<evidence type="ECO:0008006" key="4">
    <source>
        <dbReference type="Google" id="ProtNLM"/>
    </source>
</evidence>
<name>A0A452QWA9_URSAM</name>
<keyword evidence="3" id="KW-1185">Reference proteome</keyword>
<protein>
    <recommendedName>
        <fullName evidence="4">Coiled-coil domain containing 30</fullName>
    </recommendedName>
</protein>
<dbReference type="Proteomes" id="UP000291022">
    <property type="component" value="Unassembled WGS sequence"/>
</dbReference>
<dbReference type="GeneTree" id="ENSGT00390000000654"/>
<evidence type="ECO:0000256" key="1">
    <source>
        <dbReference type="SAM" id="MobiDB-lite"/>
    </source>
</evidence>
<dbReference type="AlphaFoldDB" id="A0A452QWA9"/>
<dbReference type="InterPro" id="IPR052825">
    <property type="entry name" value="CCD-Prefoldin_beta-like"/>
</dbReference>
<feature type="region of interest" description="Disordered" evidence="1">
    <location>
        <begin position="104"/>
        <end position="127"/>
    </location>
</feature>
<dbReference type="PANTHER" id="PTHR34479">
    <property type="entry name" value="COILED-COIL DOMAIN-CONTAINING PROTEIN 30"/>
    <property type="match status" value="1"/>
</dbReference>